<feature type="domain" description="DUF2147" evidence="2">
    <location>
        <begin position="27"/>
        <end position="133"/>
    </location>
</feature>
<name>A0A1M4U3U2_9RHOB</name>
<gene>
    <name evidence="3" type="ORF">SAMN05444279_103156</name>
</gene>
<protein>
    <submittedName>
        <fullName evidence="3">Uncharacterized conserved protein, DUF2147 family</fullName>
    </submittedName>
</protein>
<dbReference type="Proteomes" id="UP000325134">
    <property type="component" value="Unassembled WGS sequence"/>
</dbReference>
<dbReference type="Pfam" id="PF09917">
    <property type="entry name" value="DUF2147"/>
    <property type="match status" value="1"/>
</dbReference>
<sequence>MNKLAWAAAAVLVTLATGARADDPVDGLWKTQPGDTGGYLHVSIGPCGSAVCGTIDSAFDKDGNQQLDYENLGKNIIWDMVADGGGSYSGGKIWAPDRDKTYNSKMSLDGQNKLTVKGCVAGGLICRGQTWTRVQ</sequence>
<dbReference type="PANTHER" id="PTHR36919">
    <property type="entry name" value="BLR1215 PROTEIN"/>
    <property type="match status" value="1"/>
</dbReference>
<keyword evidence="4" id="KW-1185">Reference proteome</keyword>
<evidence type="ECO:0000259" key="2">
    <source>
        <dbReference type="Pfam" id="PF09917"/>
    </source>
</evidence>
<proteinExistence type="predicted"/>
<dbReference type="OrthoDB" id="9811671at2"/>
<feature type="chain" id="PRO_5009907662" evidence="1">
    <location>
        <begin position="22"/>
        <end position="135"/>
    </location>
</feature>
<feature type="signal peptide" evidence="1">
    <location>
        <begin position="1"/>
        <end position="21"/>
    </location>
</feature>
<evidence type="ECO:0000313" key="3">
    <source>
        <dbReference type="EMBL" id="SHE51313.1"/>
    </source>
</evidence>
<dbReference type="AlphaFoldDB" id="A0A1M4U3U2"/>
<evidence type="ECO:0000313" key="4">
    <source>
        <dbReference type="Proteomes" id="UP000325134"/>
    </source>
</evidence>
<dbReference type="RefSeq" id="WP_149774717.1">
    <property type="nucleotide sequence ID" value="NZ_FQVK01000003.1"/>
</dbReference>
<accession>A0A1M4U3U2</accession>
<dbReference type="EMBL" id="FQVK01000003">
    <property type="protein sequence ID" value="SHE51313.1"/>
    <property type="molecule type" value="Genomic_DNA"/>
</dbReference>
<keyword evidence="1" id="KW-0732">Signal</keyword>
<reference evidence="3 4" key="1">
    <citation type="submission" date="2016-11" db="EMBL/GenBank/DDBJ databases">
        <authorList>
            <person name="Varghese N."/>
            <person name="Submissions S."/>
        </authorList>
    </citation>
    <scope>NUCLEOTIDE SEQUENCE [LARGE SCALE GENOMIC DNA]</scope>
    <source>
        <strain evidence="3 4">DSM 29341</strain>
    </source>
</reference>
<organism evidence="3 4">
    <name type="scientific">Ruegeria intermedia</name>
    <dbReference type="NCBI Taxonomy" id="996115"/>
    <lineage>
        <taxon>Bacteria</taxon>
        <taxon>Pseudomonadati</taxon>
        <taxon>Pseudomonadota</taxon>
        <taxon>Alphaproteobacteria</taxon>
        <taxon>Rhodobacterales</taxon>
        <taxon>Roseobacteraceae</taxon>
        <taxon>Ruegeria</taxon>
    </lineage>
</organism>
<dbReference type="InterPro" id="IPR019223">
    <property type="entry name" value="DUF2147"/>
</dbReference>
<dbReference type="PANTHER" id="PTHR36919:SF2">
    <property type="entry name" value="BLL6627 PROTEIN"/>
    <property type="match status" value="1"/>
</dbReference>
<evidence type="ECO:0000256" key="1">
    <source>
        <dbReference type="SAM" id="SignalP"/>
    </source>
</evidence>
<dbReference type="Gene3D" id="2.40.128.520">
    <property type="match status" value="1"/>
</dbReference>